<protein>
    <recommendedName>
        <fullName evidence="3">Chitooligosaccharide deacetylase</fullName>
    </recommendedName>
    <alternativeName>
        <fullName evidence="6">Nodulation protein B</fullName>
    </alternativeName>
</protein>
<dbReference type="InterPro" id="IPR050248">
    <property type="entry name" value="Polysacc_deacetylase_ArnD"/>
</dbReference>
<organism evidence="8 9">
    <name type="scientific">Azospirillum oryzae</name>
    <dbReference type="NCBI Taxonomy" id="286727"/>
    <lineage>
        <taxon>Bacteria</taxon>
        <taxon>Pseudomonadati</taxon>
        <taxon>Pseudomonadota</taxon>
        <taxon>Alphaproteobacteria</taxon>
        <taxon>Rhodospirillales</taxon>
        <taxon>Azospirillaceae</taxon>
        <taxon>Azospirillum</taxon>
    </lineage>
</organism>
<evidence type="ECO:0000259" key="7">
    <source>
        <dbReference type="PROSITE" id="PS51677"/>
    </source>
</evidence>
<dbReference type="GO" id="GO:0005975">
    <property type="term" value="P:carbohydrate metabolic process"/>
    <property type="evidence" value="ECO:0007669"/>
    <property type="project" value="InterPro"/>
</dbReference>
<dbReference type="Gene3D" id="3.20.20.370">
    <property type="entry name" value="Glycoside hydrolase/deacetylase"/>
    <property type="match status" value="1"/>
</dbReference>
<name>A0A1X7HMT7_9PROT</name>
<dbReference type="EMBL" id="FXAK01000009">
    <property type="protein sequence ID" value="SMF89451.1"/>
    <property type="molecule type" value="Genomic_DNA"/>
</dbReference>
<dbReference type="InterPro" id="IPR011330">
    <property type="entry name" value="Glyco_hydro/deAcase_b/a-brl"/>
</dbReference>
<dbReference type="Pfam" id="PF01522">
    <property type="entry name" value="Polysacc_deac_1"/>
    <property type="match status" value="1"/>
</dbReference>
<evidence type="ECO:0000256" key="2">
    <source>
        <dbReference type="ARBA" id="ARBA00010973"/>
    </source>
</evidence>
<dbReference type="Proteomes" id="UP000192936">
    <property type="component" value="Unassembled WGS sequence"/>
</dbReference>
<reference evidence="8 9" key="1">
    <citation type="submission" date="2017-04" db="EMBL/GenBank/DDBJ databases">
        <authorList>
            <person name="Afonso C.L."/>
            <person name="Miller P.J."/>
            <person name="Scott M.A."/>
            <person name="Spackman E."/>
            <person name="Goraichik I."/>
            <person name="Dimitrov K.M."/>
            <person name="Suarez D.L."/>
            <person name="Swayne D.E."/>
        </authorList>
    </citation>
    <scope>NUCLEOTIDE SEQUENCE [LARGE SCALE GENOMIC DNA]</scope>
    <source>
        <strain evidence="8 9">A2P</strain>
    </source>
</reference>
<keyword evidence="5" id="KW-0378">Hydrolase</keyword>
<evidence type="ECO:0000313" key="8">
    <source>
        <dbReference type="EMBL" id="SMF89451.1"/>
    </source>
</evidence>
<evidence type="ECO:0000256" key="5">
    <source>
        <dbReference type="ARBA" id="ARBA00022801"/>
    </source>
</evidence>
<evidence type="ECO:0000256" key="6">
    <source>
        <dbReference type="ARBA" id="ARBA00032976"/>
    </source>
</evidence>
<dbReference type="SUPFAM" id="SSF88713">
    <property type="entry name" value="Glycoside hydrolase/deacetylase"/>
    <property type="match status" value="1"/>
</dbReference>
<evidence type="ECO:0000256" key="4">
    <source>
        <dbReference type="ARBA" id="ARBA00022723"/>
    </source>
</evidence>
<dbReference type="GO" id="GO:0016020">
    <property type="term" value="C:membrane"/>
    <property type="evidence" value="ECO:0007669"/>
    <property type="project" value="TreeGrafter"/>
</dbReference>
<dbReference type="InterPro" id="IPR002509">
    <property type="entry name" value="NODB_dom"/>
</dbReference>
<evidence type="ECO:0000256" key="1">
    <source>
        <dbReference type="ARBA" id="ARBA00003236"/>
    </source>
</evidence>
<dbReference type="STRING" id="286727.SAMN02982917_6737"/>
<dbReference type="RefSeq" id="WP_085091545.1">
    <property type="nucleotide sequence ID" value="NZ_FXAK01000009.1"/>
</dbReference>
<evidence type="ECO:0000313" key="9">
    <source>
        <dbReference type="Proteomes" id="UP000192936"/>
    </source>
</evidence>
<proteinExistence type="inferred from homology"/>
<feature type="domain" description="NodB homology" evidence="7">
    <location>
        <begin position="2"/>
        <end position="189"/>
    </location>
</feature>
<gene>
    <name evidence="8" type="ORF">SAMN02982917_6737</name>
</gene>
<keyword evidence="4" id="KW-0479">Metal-binding</keyword>
<dbReference type="PANTHER" id="PTHR10587">
    <property type="entry name" value="GLYCOSYL TRANSFERASE-RELATED"/>
    <property type="match status" value="1"/>
</dbReference>
<evidence type="ECO:0000256" key="3">
    <source>
        <dbReference type="ARBA" id="ARBA00020071"/>
    </source>
</evidence>
<dbReference type="GO" id="GO:0016810">
    <property type="term" value="F:hydrolase activity, acting on carbon-nitrogen (but not peptide) bonds"/>
    <property type="evidence" value="ECO:0007669"/>
    <property type="project" value="InterPro"/>
</dbReference>
<comment type="function">
    <text evidence="1">Is involved in generating a small heat-stable compound (Nod), an acylated oligomer of N-acetylglucosamine, that stimulates mitosis in various plant protoplasts.</text>
</comment>
<dbReference type="AlphaFoldDB" id="A0A1X7HMT7"/>
<dbReference type="PANTHER" id="PTHR10587:SF133">
    <property type="entry name" value="CHITIN DEACETYLASE 1-RELATED"/>
    <property type="match status" value="1"/>
</dbReference>
<dbReference type="PROSITE" id="PS51677">
    <property type="entry name" value="NODB"/>
    <property type="match status" value="1"/>
</dbReference>
<comment type="similarity">
    <text evidence="2">Belongs to the polysaccharide deacetylase family.</text>
</comment>
<accession>A0A1X7HMT7</accession>
<sequence length="214" mass="23422">MKKVTLSFDNGPDPDTTPQVLDVLARHGVTTTFFVVGERLRDPGRRALCARARAEGHLIGNHTYSHIMPLGMSANPDLPAWEIGKAQDLIGTLSEPAPLFRPSGALGALNDTLFNRQALDYLVAGGYTCVLWNAVPRDWDDPKGWVDRALDMCEQQSWPLVVLHDIDTGAMDSLDCFLGELAQRDMTVVQKFPPDCVPIVGGRIVGPVERYVAA</sequence>
<dbReference type="GO" id="GO:0046872">
    <property type="term" value="F:metal ion binding"/>
    <property type="evidence" value="ECO:0007669"/>
    <property type="project" value="UniProtKB-KW"/>
</dbReference>
<dbReference type="CDD" id="cd10917">
    <property type="entry name" value="CE4_NodB_like_6s_7s"/>
    <property type="match status" value="1"/>
</dbReference>
<dbReference type="OrthoDB" id="9784220at2"/>